<dbReference type="Gene3D" id="3.60.21.10">
    <property type="match status" value="1"/>
</dbReference>
<organism evidence="3 4">
    <name type="scientific">Maribellus comscasis</name>
    <dbReference type="NCBI Taxonomy" id="2681766"/>
    <lineage>
        <taxon>Bacteria</taxon>
        <taxon>Pseudomonadati</taxon>
        <taxon>Bacteroidota</taxon>
        <taxon>Bacteroidia</taxon>
        <taxon>Marinilabiliales</taxon>
        <taxon>Prolixibacteraceae</taxon>
        <taxon>Maribellus</taxon>
    </lineage>
</organism>
<reference evidence="3 4" key="1">
    <citation type="submission" date="2019-11" db="EMBL/GenBank/DDBJ databases">
        <authorList>
            <person name="Zheng R.K."/>
            <person name="Sun C.M."/>
        </authorList>
    </citation>
    <scope>NUCLEOTIDE SEQUENCE [LARGE SCALE GENOMIC DNA]</scope>
    <source>
        <strain evidence="3 4">WC007</strain>
    </source>
</reference>
<gene>
    <name evidence="3" type="ORF">GM418_10430</name>
</gene>
<sequence>MKRFFPLIFLLLFLAIIAGANIYLSRRFNFYFAIENTRLLYLAFPATTAFMVFGMMPLSNSTKRWGNIIYMLAAIVMGVLLYLILSVLLVEAVNIFAHFSPKNRGILALAITSLVSVYGVFNAWNVQVTQQEIGITGLSKEIRIMHLSDIHIGHFRGKIFLEKIVRKVNRQNVDAVFITGDLFDGVINLSKESLAPLTDIHKPIFFVEGNHDKYSGVQMVKNYLTEINIHVLENEIYHWNGLQIIGLNHMAADSETFNIHTTGQKNTIKSTLESLSPDKSKPTLLLHHSPDGIQYASNHGVDLYLAGHTHAGQLFPIKYIAGLIFQYNKGLHSFNETKLFVSQGAGTFGPPMRVGTKSEITRIHLKPIK</sequence>
<accession>A0A6I6JSK3</accession>
<feature type="transmembrane region" description="Helical" evidence="1">
    <location>
        <begin position="105"/>
        <end position="124"/>
    </location>
</feature>
<dbReference type="KEGG" id="mcos:GM418_10430"/>
<name>A0A6I6JSK3_9BACT</name>
<keyword evidence="1" id="KW-0812">Transmembrane</keyword>
<keyword evidence="1" id="KW-1133">Transmembrane helix</keyword>
<evidence type="ECO:0000313" key="4">
    <source>
        <dbReference type="Proteomes" id="UP000428260"/>
    </source>
</evidence>
<evidence type="ECO:0000259" key="2">
    <source>
        <dbReference type="Pfam" id="PF00149"/>
    </source>
</evidence>
<feature type="transmembrane region" description="Helical" evidence="1">
    <location>
        <begin position="36"/>
        <end position="56"/>
    </location>
</feature>
<keyword evidence="1" id="KW-0472">Membrane</keyword>
<dbReference type="EMBL" id="CP046401">
    <property type="protein sequence ID" value="QGY44058.1"/>
    <property type="molecule type" value="Genomic_DNA"/>
</dbReference>
<protein>
    <recommendedName>
        <fullName evidence="2">Calcineurin-like phosphoesterase domain-containing protein</fullName>
    </recommendedName>
</protein>
<feature type="transmembrane region" description="Helical" evidence="1">
    <location>
        <begin position="68"/>
        <end position="93"/>
    </location>
</feature>
<dbReference type="GO" id="GO:0016787">
    <property type="term" value="F:hydrolase activity"/>
    <property type="evidence" value="ECO:0007669"/>
    <property type="project" value="InterPro"/>
</dbReference>
<dbReference type="SUPFAM" id="SSF56300">
    <property type="entry name" value="Metallo-dependent phosphatases"/>
    <property type="match status" value="1"/>
</dbReference>
<dbReference type="InterPro" id="IPR051158">
    <property type="entry name" value="Metallophosphoesterase_sf"/>
</dbReference>
<dbReference type="InterPro" id="IPR004843">
    <property type="entry name" value="Calcineurin-like_PHP"/>
</dbReference>
<feature type="transmembrane region" description="Helical" evidence="1">
    <location>
        <begin position="6"/>
        <end position="24"/>
    </location>
</feature>
<evidence type="ECO:0000313" key="3">
    <source>
        <dbReference type="EMBL" id="QGY44058.1"/>
    </source>
</evidence>
<dbReference type="Pfam" id="PF00149">
    <property type="entry name" value="Metallophos"/>
    <property type="match status" value="1"/>
</dbReference>
<dbReference type="PANTHER" id="PTHR31302:SF0">
    <property type="entry name" value="TRANSMEMBRANE PROTEIN WITH METALLOPHOSPHOESTERASE DOMAIN"/>
    <property type="match status" value="1"/>
</dbReference>
<dbReference type="RefSeq" id="WP_158865800.1">
    <property type="nucleotide sequence ID" value="NZ_CP046401.1"/>
</dbReference>
<dbReference type="CDD" id="cd07385">
    <property type="entry name" value="MPP_YkuE_C"/>
    <property type="match status" value="1"/>
</dbReference>
<dbReference type="Proteomes" id="UP000428260">
    <property type="component" value="Chromosome"/>
</dbReference>
<proteinExistence type="predicted"/>
<feature type="domain" description="Calcineurin-like phosphoesterase" evidence="2">
    <location>
        <begin position="142"/>
        <end position="311"/>
    </location>
</feature>
<evidence type="ECO:0000256" key="1">
    <source>
        <dbReference type="SAM" id="Phobius"/>
    </source>
</evidence>
<dbReference type="InterPro" id="IPR029052">
    <property type="entry name" value="Metallo-depent_PP-like"/>
</dbReference>
<keyword evidence="4" id="KW-1185">Reference proteome</keyword>
<dbReference type="PANTHER" id="PTHR31302">
    <property type="entry name" value="TRANSMEMBRANE PROTEIN WITH METALLOPHOSPHOESTERASE DOMAIN-RELATED"/>
    <property type="match status" value="1"/>
</dbReference>
<dbReference type="AlphaFoldDB" id="A0A6I6JSK3"/>